<dbReference type="Proteomes" id="UP000756132">
    <property type="component" value="Chromosome 1"/>
</dbReference>
<reference evidence="1" key="1">
    <citation type="submission" date="2021-12" db="EMBL/GenBank/DDBJ databases">
        <authorList>
            <person name="Zaccaron A."/>
            <person name="Stergiopoulos I."/>
        </authorList>
    </citation>
    <scope>NUCLEOTIDE SEQUENCE</scope>
    <source>
        <strain evidence="1">Race5_Kim</strain>
    </source>
</reference>
<sequence>MLQWQTGAAGRESQNKRKKARLEVNSSFALRFASLFAVPPTLNDDPGQAISTIWQPYHDTFSPHGSAGAQA</sequence>
<reference evidence="1" key="2">
    <citation type="journal article" date="2022" name="Microb. Genom.">
        <title>A chromosome-scale genome assembly of the tomato pathogen Cladosporium fulvum reveals a compartmentalized genome architecture and the presence of a dispensable chromosome.</title>
        <authorList>
            <person name="Zaccaron A.Z."/>
            <person name="Chen L.H."/>
            <person name="Samaras A."/>
            <person name="Stergiopoulos I."/>
        </authorList>
    </citation>
    <scope>NUCLEOTIDE SEQUENCE</scope>
    <source>
        <strain evidence="1">Race5_Kim</strain>
    </source>
</reference>
<dbReference type="AlphaFoldDB" id="A0A9Q8L5F8"/>
<dbReference type="RefSeq" id="XP_047755606.1">
    <property type="nucleotide sequence ID" value="XM_047900713.1"/>
</dbReference>
<gene>
    <name evidence="1" type="ORF">CLAFUR5_01565</name>
</gene>
<proteinExistence type="predicted"/>
<organism evidence="1 2">
    <name type="scientific">Passalora fulva</name>
    <name type="common">Tomato leaf mold</name>
    <name type="synonym">Cladosporium fulvum</name>
    <dbReference type="NCBI Taxonomy" id="5499"/>
    <lineage>
        <taxon>Eukaryota</taxon>
        <taxon>Fungi</taxon>
        <taxon>Dikarya</taxon>
        <taxon>Ascomycota</taxon>
        <taxon>Pezizomycotina</taxon>
        <taxon>Dothideomycetes</taxon>
        <taxon>Dothideomycetidae</taxon>
        <taxon>Mycosphaerellales</taxon>
        <taxon>Mycosphaerellaceae</taxon>
        <taxon>Fulvia</taxon>
    </lineage>
</organism>
<name>A0A9Q8L5F8_PASFU</name>
<keyword evidence="2" id="KW-1185">Reference proteome</keyword>
<evidence type="ECO:0000313" key="2">
    <source>
        <dbReference type="Proteomes" id="UP000756132"/>
    </source>
</evidence>
<accession>A0A9Q8L5F8</accession>
<dbReference type="KEGG" id="ffu:CLAFUR5_01565"/>
<evidence type="ECO:0000313" key="1">
    <source>
        <dbReference type="EMBL" id="UJO11240.1"/>
    </source>
</evidence>
<protein>
    <submittedName>
        <fullName evidence="1">Uncharacterized protein</fullName>
    </submittedName>
</protein>
<dbReference type="GeneID" id="71981443"/>
<dbReference type="EMBL" id="CP090163">
    <property type="protein sequence ID" value="UJO11240.1"/>
    <property type="molecule type" value="Genomic_DNA"/>
</dbReference>